<keyword evidence="4" id="KW-1185">Reference proteome</keyword>
<proteinExistence type="predicted"/>
<keyword evidence="2" id="KW-0812">Transmembrane</keyword>
<evidence type="ECO:0000256" key="2">
    <source>
        <dbReference type="SAM" id="Phobius"/>
    </source>
</evidence>
<feature type="transmembrane region" description="Helical" evidence="2">
    <location>
        <begin position="6"/>
        <end position="25"/>
    </location>
</feature>
<feature type="compositionally biased region" description="Pro residues" evidence="1">
    <location>
        <begin position="149"/>
        <end position="163"/>
    </location>
</feature>
<gene>
    <name evidence="3" type="ORF">BTO15_13085</name>
</gene>
<accession>A0ABN5F611</accession>
<evidence type="ECO:0000256" key="1">
    <source>
        <dbReference type="SAM" id="MobiDB-lite"/>
    </source>
</evidence>
<dbReference type="Gene3D" id="1.20.120.1490">
    <property type="match status" value="1"/>
</dbReference>
<feature type="compositionally biased region" description="Basic and acidic residues" evidence="1">
    <location>
        <begin position="134"/>
        <end position="145"/>
    </location>
</feature>
<protein>
    <recommendedName>
        <fullName evidence="5">Periplasmic heavy metal sensor</fullName>
    </recommendedName>
</protein>
<reference evidence="3 4" key="1">
    <citation type="submission" date="2017-02" db="EMBL/GenBank/DDBJ databases">
        <title>Trade-off between light-utilization and light-protection in marine flavobacteria.</title>
        <authorList>
            <person name="Kumagai Y."/>
            <person name="Yoshizawa S."/>
            <person name="Kogure K."/>
            <person name="Iwasaki W."/>
        </authorList>
    </citation>
    <scope>NUCLEOTIDE SEQUENCE [LARGE SCALE GENOMIC DNA]</scope>
    <source>
        <strain evidence="3 4">KCTC 23670</strain>
    </source>
</reference>
<organism evidence="3 4">
    <name type="scientific">Polaribacter sejongensis</name>
    <dbReference type="NCBI Taxonomy" id="985043"/>
    <lineage>
        <taxon>Bacteria</taxon>
        <taxon>Pseudomonadati</taxon>
        <taxon>Bacteroidota</taxon>
        <taxon>Flavobacteriia</taxon>
        <taxon>Flavobacteriales</taxon>
        <taxon>Flavobacteriaceae</taxon>
    </lineage>
</organism>
<name>A0ABN5F611_9FLAO</name>
<feature type="region of interest" description="Disordered" evidence="1">
    <location>
        <begin position="134"/>
        <end position="163"/>
    </location>
</feature>
<keyword evidence="2" id="KW-0472">Membrane</keyword>
<evidence type="ECO:0008006" key="5">
    <source>
        <dbReference type="Google" id="ProtNLM"/>
    </source>
</evidence>
<dbReference type="EMBL" id="CP019336">
    <property type="protein sequence ID" value="AUC22966.1"/>
    <property type="molecule type" value="Genomic_DNA"/>
</dbReference>
<keyword evidence="2" id="KW-1133">Transmembrane helix</keyword>
<evidence type="ECO:0000313" key="4">
    <source>
        <dbReference type="Proteomes" id="UP000232721"/>
    </source>
</evidence>
<evidence type="ECO:0000313" key="3">
    <source>
        <dbReference type="EMBL" id="AUC22966.1"/>
    </source>
</evidence>
<dbReference type="RefSeq" id="WP_208889114.1">
    <property type="nucleotide sequence ID" value="NZ_CP019336.1"/>
</dbReference>
<dbReference type="Proteomes" id="UP000232721">
    <property type="component" value="Chromosome"/>
</dbReference>
<sequence>MKSKLLPIFLFLLIILNGVLIFMLVKKPHENLRNNPSNNFLTEQLQFSEDQKEAFQVLDEEHRNLMIHFEETIKDQKDILFSSFNNEDFNVDSLTVKIGLLEAKKDAQVFSFFKKVRRLCTAEQAKKFDKIIKQAIRGGERRPPNDGRMPPPRNEGMPPPPPR</sequence>